<dbReference type="InterPro" id="IPR008930">
    <property type="entry name" value="Terpenoid_cyclase/PrenylTrfase"/>
</dbReference>
<protein>
    <recommendedName>
        <fullName evidence="4">Squalene cyclase N-terminal domain-containing protein</fullName>
    </recommendedName>
</protein>
<dbReference type="SUPFAM" id="SSF48239">
    <property type="entry name" value="Terpenoid cyclases/Protein prenyltransferases"/>
    <property type="match status" value="1"/>
</dbReference>
<evidence type="ECO:0000256" key="1">
    <source>
        <dbReference type="SAM" id="MobiDB-lite"/>
    </source>
</evidence>
<keyword evidence="3" id="KW-1185">Reference proteome</keyword>
<accession>A0A0E0CFD2</accession>
<evidence type="ECO:0000313" key="3">
    <source>
        <dbReference type="Proteomes" id="UP000008021"/>
    </source>
</evidence>
<feature type="compositionally biased region" description="Low complexity" evidence="1">
    <location>
        <begin position="116"/>
        <end position="128"/>
    </location>
</feature>
<dbReference type="STRING" id="40149.A0A0E0CFD2"/>
<name>A0A0E0CFD2_9ORYZ</name>
<proteinExistence type="predicted"/>
<evidence type="ECO:0008006" key="4">
    <source>
        <dbReference type="Google" id="ProtNLM"/>
    </source>
</evidence>
<dbReference type="HOGENOM" id="CLU_1241794_0_0_1"/>
<organism evidence="2">
    <name type="scientific">Oryza meridionalis</name>
    <dbReference type="NCBI Taxonomy" id="40149"/>
    <lineage>
        <taxon>Eukaryota</taxon>
        <taxon>Viridiplantae</taxon>
        <taxon>Streptophyta</taxon>
        <taxon>Embryophyta</taxon>
        <taxon>Tracheophyta</taxon>
        <taxon>Spermatophyta</taxon>
        <taxon>Magnoliopsida</taxon>
        <taxon>Liliopsida</taxon>
        <taxon>Poales</taxon>
        <taxon>Poaceae</taxon>
        <taxon>BOP clade</taxon>
        <taxon>Oryzoideae</taxon>
        <taxon>Oryzeae</taxon>
        <taxon>Oryzinae</taxon>
        <taxon>Oryza</taxon>
    </lineage>
</organism>
<dbReference type="EnsemblPlants" id="OMERI02G03980.1">
    <property type="protein sequence ID" value="OMERI02G03980.1"/>
    <property type="gene ID" value="OMERI02G03980"/>
</dbReference>
<feature type="region of interest" description="Disordered" evidence="1">
    <location>
        <begin position="81"/>
        <end position="170"/>
    </location>
</feature>
<feature type="compositionally biased region" description="Basic and acidic residues" evidence="1">
    <location>
        <begin position="147"/>
        <end position="159"/>
    </location>
</feature>
<dbReference type="AlphaFoldDB" id="A0A0E0CFD2"/>
<reference evidence="2" key="1">
    <citation type="submission" date="2015-04" db="UniProtKB">
        <authorList>
            <consortium name="EnsemblPlants"/>
        </authorList>
    </citation>
    <scope>IDENTIFICATION</scope>
</reference>
<evidence type="ECO:0000313" key="2">
    <source>
        <dbReference type="EnsemblPlants" id="OMERI02G03980.1"/>
    </source>
</evidence>
<dbReference type="Gramene" id="OMERI02G03980.1">
    <property type="protein sequence ID" value="OMERI02G03980.1"/>
    <property type="gene ID" value="OMERI02G03980"/>
</dbReference>
<dbReference type="Proteomes" id="UP000008021">
    <property type="component" value="Chromosome 2"/>
</dbReference>
<sequence length="223" mass="24222">MAYPALGDFQPTSSLDSSSPHVVVGCLCAVAAARGTTVVLSIHQPSSRLLSAVDFLLLSEYEPVPNAGRDMVTGLPHDALVHRPSATAPPPPPPRLLSRRARPPSLSLRARRRTHPPSLSRRAAAAASPPQPPRSLQKKTITNAGRFAKENNHQRRGDRSPPVNKLGEKEEVTEEIVMASLRRALDEFSSLQADDGHWPCDLSGVTFIMPILCVAHMLQQDFN</sequence>
<reference evidence="2" key="2">
    <citation type="submission" date="2018-05" db="EMBL/GenBank/DDBJ databases">
        <title>OmerRS3 (Oryza meridionalis Reference Sequence Version 3).</title>
        <authorList>
            <person name="Zhang J."/>
            <person name="Kudrna D."/>
            <person name="Lee S."/>
            <person name="Talag J."/>
            <person name="Welchert J."/>
            <person name="Wing R.A."/>
        </authorList>
    </citation>
    <scope>NUCLEOTIDE SEQUENCE [LARGE SCALE GENOMIC DNA]</scope>
    <source>
        <strain evidence="2">cv. OR44</strain>
    </source>
</reference>